<evidence type="ECO:0000313" key="3">
    <source>
        <dbReference type="Proteomes" id="UP000322244"/>
    </source>
</evidence>
<dbReference type="InterPro" id="IPR007354">
    <property type="entry name" value="CruF-like"/>
</dbReference>
<accession>A0A5A7SAM1</accession>
<reference evidence="2 3" key="1">
    <citation type="submission" date="2019-07" db="EMBL/GenBank/DDBJ databases">
        <title>Rhodococcus cavernicolus sp. nov., isolated from a cave.</title>
        <authorList>
            <person name="Lee S.D."/>
        </authorList>
    </citation>
    <scope>NUCLEOTIDE SEQUENCE [LARGE SCALE GENOMIC DNA]</scope>
    <source>
        <strain evidence="2 3">C1-24</strain>
    </source>
</reference>
<dbReference type="Proteomes" id="UP000322244">
    <property type="component" value="Unassembled WGS sequence"/>
</dbReference>
<feature type="transmembrane region" description="Helical" evidence="1">
    <location>
        <begin position="20"/>
        <end position="39"/>
    </location>
</feature>
<dbReference type="EMBL" id="VLNY01000004">
    <property type="protein sequence ID" value="KAA0023200.1"/>
    <property type="molecule type" value="Genomic_DNA"/>
</dbReference>
<sequence>MLAQIAYPLTAGTARDHVTLAVVVLFGLACITHAAVVFGGRWAAGFFVITAGLGYAVEILGIATGFPFGSYDYADGRIGPSVAGVPLVIALAWTAGLYPVWTVAHLLCGRYVTRLLATAVGVVGWDLYLDPQMVADGQWTWRSSLSGLPGLPEIPITNYLGWFVVASVMAVAVSALRTTAVDRTTSTVPIVLFLWTWLGSALAHAVFLDAPQLHYSAIYGFLGMGILGIPLVVGVLVRTGGGQLR</sequence>
<keyword evidence="3" id="KW-1185">Reference proteome</keyword>
<evidence type="ECO:0000256" key="1">
    <source>
        <dbReference type="SAM" id="Phobius"/>
    </source>
</evidence>
<proteinExistence type="predicted"/>
<evidence type="ECO:0000313" key="2">
    <source>
        <dbReference type="EMBL" id="KAA0023200.1"/>
    </source>
</evidence>
<feature type="transmembrane region" description="Helical" evidence="1">
    <location>
        <begin position="159"/>
        <end position="176"/>
    </location>
</feature>
<comment type="caution">
    <text evidence="2">The sequence shown here is derived from an EMBL/GenBank/DDBJ whole genome shotgun (WGS) entry which is preliminary data.</text>
</comment>
<organism evidence="2 3">
    <name type="scientific">Antrihabitans cavernicola</name>
    <dbReference type="NCBI Taxonomy" id="2495913"/>
    <lineage>
        <taxon>Bacteria</taxon>
        <taxon>Bacillati</taxon>
        <taxon>Actinomycetota</taxon>
        <taxon>Actinomycetes</taxon>
        <taxon>Mycobacteriales</taxon>
        <taxon>Nocardiaceae</taxon>
        <taxon>Antrihabitans</taxon>
    </lineage>
</organism>
<protein>
    <submittedName>
        <fullName evidence="2">Carotenoid biosynthesis protein</fullName>
    </submittedName>
</protein>
<gene>
    <name evidence="2" type="ORF">FOY51_11700</name>
</gene>
<keyword evidence="1" id="KW-0472">Membrane</keyword>
<feature type="transmembrane region" description="Helical" evidence="1">
    <location>
        <begin position="213"/>
        <end position="237"/>
    </location>
</feature>
<name>A0A5A7SAM1_9NOCA</name>
<dbReference type="OrthoDB" id="9811293at2"/>
<feature type="transmembrane region" description="Helical" evidence="1">
    <location>
        <begin position="78"/>
        <end position="99"/>
    </location>
</feature>
<dbReference type="AlphaFoldDB" id="A0A5A7SAM1"/>
<keyword evidence="1" id="KW-1133">Transmembrane helix</keyword>
<feature type="transmembrane region" description="Helical" evidence="1">
    <location>
        <begin position="46"/>
        <end position="66"/>
    </location>
</feature>
<dbReference type="PANTHER" id="PTHR39419:SF1">
    <property type="entry name" value="SLL0814 PROTEIN"/>
    <property type="match status" value="1"/>
</dbReference>
<dbReference type="Pfam" id="PF04240">
    <property type="entry name" value="Caroten_synth"/>
    <property type="match status" value="1"/>
</dbReference>
<feature type="transmembrane region" description="Helical" evidence="1">
    <location>
        <begin position="111"/>
        <end position="129"/>
    </location>
</feature>
<feature type="transmembrane region" description="Helical" evidence="1">
    <location>
        <begin position="188"/>
        <end position="207"/>
    </location>
</feature>
<keyword evidence="1" id="KW-0812">Transmembrane</keyword>
<dbReference type="PANTHER" id="PTHR39419">
    <property type="entry name" value="SLL0814 PROTEIN"/>
    <property type="match status" value="1"/>
</dbReference>